<dbReference type="InterPro" id="IPR000836">
    <property type="entry name" value="PRTase_dom"/>
</dbReference>
<sequence length="79" mass="8728">MPFQNRTEAGEQLITRLQRDFHLEHSAPDKVVVAIPRGGVLVARSVACALRLPLDVLLVHRLNVRGLGQLESGKVCCRC</sequence>
<protein>
    <recommendedName>
        <fullName evidence="3">Phosphoribosyltransferase domain-containing protein</fullName>
    </recommendedName>
</protein>
<comment type="caution">
    <text evidence="1">The sequence shown here is derived from an EMBL/GenBank/DDBJ whole genome shotgun (WGS) entry which is preliminary data.</text>
</comment>
<dbReference type="InterPro" id="IPR029057">
    <property type="entry name" value="PRTase-like"/>
</dbReference>
<dbReference type="RefSeq" id="WP_189009428.1">
    <property type="nucleotide sequence ID" value="NZ_BMOD01000052.1"/>
</dbReference>
<keyword evidence="2" id="KW-1185">Reference proteome</keyword>
<evidence type="ECO:0008006" key="3">
    <source>
        <dbReference type="Google" id="ProtNLM"/>
    </source>
</evidence>
<proteinExistence type="predicted"/>
<dbReference type="CDD" id="cd06223">
    <property type="entry name" value="PRTases_typeI"/>
    <property type="match status" value="1"/>
</dbReference>
<organism evidence="1 2">
    <name type="scientific">Deinococcus roseus</name>
    <dbReference type="NCBI Taxonomy" id="392414"/>
    <lineage>
        <taxon>Bacteria</taxon>
        <taxon>Thermotogati</taxon>
        <taxon>Deinococcota</taxon>
        <taxon>Deinococci</taxon>
        <taxon>Deinococcales</taxon>
        <taxon>Deinococcaceae</taxon>
        <taxon>Deinococcus</taxon>
    </lineage>
</organism>
<gene>
    <name evidence="1" type="ORF">GCM10008938_52050</name>
</gene>
<dbReference type="SUPFAM" id="SSF53271">
    <property type="entry name" value="PRTase-like"/>
    <property type="match status" value="1"/>
</dbReference>
<reference evidence="2" key="1">
    <citation type="journal article" date="2019" name="Int. J. Syst. Evol. Microbiol.">
        <title>The Global Catalogue of Microorganisms (GCM) 10K type strain sequencing project: providing services to taxonomists for standard genome sequencing and annotation.</title>
        <authorList>
            <consortium name="The Broad Institute Genomics Platform"/>
            <consortium name="The Broad Institute Genome Sequencing Center for Infectious Disease"/>
            <person name="Wu L."/>
            <person name="Ma J."/>
        </authorList>
    </citation>
    <scope>NUCLEOTIDE SEQUENCE [LARGE SCALE GENOMIC DNA]</scope>
    <source>
        <strain evidence="2">JCM 14370</strain>
    </source>
</reference>
<dbReference type="EMBL" id="BMOD01000052">
    <property type="protein sequence ID" value="GGJ59477.1"/>
    <property type="molecule type" value="Genomic_DNA"/>
</dbReference>
<evidence type="ECO:0000313" key="2">
    <source>
        <dbReference type="Proteomes" id="UP000632222"/>
    </source>
</evidence>
<dbReference type="Proteomes" id="UP000632222">
    <property type="component" value="Unassembled WGS sequence"/>
</dbReference>
<name>A0ABQ2DJP1_9DEIO</name>
<evidence type="ECO:0000313" key="1">
    <source>
        <dbReference type="EMBL" id="GGJ59477.1"/>
    </source>
</evidence>
<dbReference type="Gene3D" id="3.40.50.2020">
    <property type="match status" value="1"/>
</dbReference>
<accession>A0ABQ2DJP1</accession>